<dbReference type="Proteomes" id="UP000240246">
    <property type="component" value="Segment"/>
</dbReference>
<sequence>MSALPFVPWWHHPNHRYVGKHRGTYQFALGFRKIELTPSVAKPLPYGLRDIKLTPYVGLSGFGLNESGFKPVGFVMPGSQVFEFSNEEAYLDDSSIVLRGKRDWNISMTVESVDPQVLSILFGEDQCSQQSRCKVRLLNAVGRAKRFWRKVIRHSSQRVVK</sequence>
<keyword evidence="2" id="KW-1185">Reference proteome</keyword>
<evidence type="ECO:0000313" key="1">
    <source>
        <dbReference type="EMBL" id="AVD99735.1"/>
    </source>
</evidence>
<name>A0A2L1IX50_9CAUD</name>
<reference evidence="2" key="1">
    <citation type="submission" date="2018-01" db="EMBL/GenBank/DDBJ databases">
        <authorList>
            <person name="Gaut B.S."/>
            <person name="Morton B.R."/>
            <person name="Clegg M.T."/>
            <person name="Duvall M.R."/>
        </authorList>
    </citation>
    <scope>NUCLEOTIDE SEQUENCE [LARGE SCALE GENOMIC DNA]</scope>
</reference>
<gene>
    <name evidence="1" type="ORF">SEA_CUKE_119</name>
</gene>
<evidence type="ECO:0000313" key="2">
    <source>
        <dbReference type="Proteomes" id="UP000240246"/>
    </source>
</evidence>
<dbReference type="EMBL" id="MG757156">
    <property type="protein sequence ID" value="AVD99735.1"/>
    <property type="molecule type" value="Genomic_DNA"/>
</dbReference>
<organism evidence="1 2">
    <name type="scientific">Mycobacterium phage Cuke</name>
    <dbReference type="NCBI Taxonomy" id="2079417"/>
    <lineage>
        <taxon>Viruses</taxon>
        <taxon>Duplodnaviria</taxon>
        <taxon>Heunggongvirae</taxon>
        <taxon>Uroviricota</taxon>
        <taxon>Caudoviricetes</taxon>
        <taxon>Cukevirus</taxon>
        <taxon>Cukevirus cuke</taxon>
    </lineage>
</organism>
<accession>A0A2L1IX50</accession>
<protein>
    <submittedName>
        <fullName evidence="1">Uncharacterized protein</fullName>
    </submittedName>
</protein>
<proteinExistence type="predicted"/>